<keyword evidence="4" id="KW-1185">Reference proteome</keyword>
<reference evidence="2 4" key="1">
    <citation type="submission" date="2020-11" db="EMBL/GenBank/DDBJ databases">
        <title>Insectihabitans protaetiae gen. nov. sp. nov. and Insectihabitans allomyrinae sp. nov., isolated from larvae of Protaetia brevitarsis seulensis and Allomyrina dichotoma, respectively.</title>
        <authorList>
            <person name="Lee S.D."/>
            <person name="Byeon Y.-S."/>
            <person name="Kim S.-M."/>
            <person name="Yang H.L."/>
            <person name="Kim I.S."/>
        </authorList>
    </citation>
    <scope>NUCLEOTIDE SEQUENCE</scope>
    <source>
        <strain evidence="2">CWB-B4</strain>
        <strain evidence="1 4">CWB-B43</strain>
    </source>
</reference>
<evidence type="ECO:0000313" key="4">
    <source>
        <dbReference type="Proteomes" id="UP001296969"/>
    </source>
</evidence>
<protein>
    <submittedName>
        <fullName evidence="2">Uncharacterized protein</fullName>
    </submittedName>
</protein>
<dbReference type="Proteomes" id="UP001296969">
    <property type="component" value="Unassembled WGS sequence"/>
</dbReference>
<dbReference type="Proteomes" id="UP000807542">
    <property type="component" value="Unassembled WGS sequence"/>
</dbReference>
<evidence type="ECO:0000313" key="3">
    <source>
        <dbReference type="Proteomes" id="UP000807542"/>
    </source>
</evidence>
<organism evidence="2 3">
    <name type="scientific">Limnobaculum xujianqingii</name>
    <dbReference type="NCBI Taxonomy" id="2738837"/>
    <lineage>
        <taxon>Bacteria</taxon>
        <taxon>Pseudomonadati</taxon>
        <taxon>Pseudomonadota</taxon>
        <taxon>Gammaproteobacteria</taxon>
        <taxon>Enterobacterales</taxon>
        <taxon>Budviciaceae</taxon>
        <taxon>Limnobaculum</taxon>
    </lineage>
</organism>
<dbReference type="EMBL" id="JADRCQ010000003">
    <property type="protein sequence ID" value="MBK5073788.1"/>
    <property type="molecule type" value="Genomic_DNA"/>
</dbReference>
<accession>A0A9D7FUT0</accession>
<evidence type="ECO:0000313" key="1">
    <source>
        <dbReference type="EMBL" id="MBK5073788.1"/>
    </source>
</evidence>
<comment type="caution">
    <text evidence="2">The sequence shown here is derived from an EMBL/GenBank/DDBJ whole genome shotgun (WGS) entry which is preliminary data.</text>
</comment>
<proteinExistence type="predicted"/>
<dbReference type="EMBL" id="JADRCP010000003">
    <property type="protein sequence ID" value="MBK5177318.1"/>
    <property type="molecule type" value="Genomic_DNA"/>
</dbReference>
<sequence length="133" mass="15177">MSGFDLILEKRVSKIKLQQVIAVCFGIPEKSILITDDYVDSPLTDDIRLWCMANEVDGDFLLVCQFFIRDESIGYCPDLISKKITYILSSKCLIPDTSPSPLTWKMVSPDGTERSIILDSNELDNDRYVIYKE</sequence>
<dbReference type="RefSeq" id="WP_228398545.1">
    <property type="nucleotide sequence ID" value="NZ_JADRCP010000003.1"/>
</dbReference>
<evidence type="ECO:0000313" key="2">
    <source>
        <dbReference type="EMBL" id="MBK5177318.1"/>
    </source>
</evidence>
<gene>
    <name evidence="2" type="ORF">I2492_13420</name>
    <name evidence="1" type="ORF">I2493_12285</name>
</gene>
<name>A0A9D7FUT0_9GAMM</name>
<dbReference type="AlphaFoldDB" id="A0A9D7FUT0"/>